<evidence type="ECO:0000313" key="2">
    <source>
        <dbReference type="Proteomes" id="UP000570166"/>
    </source>
</evidence>
<sequence>MLFAALAMSTVSPTVSTFDPDLRCVAVFSYAETKVDASAQAGITAGLMYYYGRLDGRHPGYDMEGEMRKLTSAGYDAQSVQADLQRCGGDMQRKGEYLQQIGRALEGKTGTAP</sequence>
<dbReference type="Proteomes" id="UP000570166">
    <property type="component" value="Unassembled WGS sequence"/>
</dbReference>
<comment type="caution">
    <text evidence="1">The sequence shown here is derived from an EMBL/GenBank/DDBJ whole genome shotgun (WGS) entry which is preliminary data.</text>
</comment>
<dbReference type="RefSeq" id="WP_160365464.1">
    <property type="nucleotide sequence ID" value="NZ_JACEIB010000025.1"/>
</dbReference>
<accession>A0A838L7N1</accession>
<gene>
    <name evidence="1" type="ORF">HZF05_15505</name>
</gene>
<proteinExistence type="predicted"/>
<evidence type="ECO:0000313" key="1">
    <source>
        <dbReference type="EMBL" id="MBA2935493.1"/>
    </source>
</evidence>
<dbReference type="EMBL" id="JACEIB010000025">
    <property type="protein sequence ID" value="MBA2935493.1"/>
    <property type="molecule type" value="Genomic_DNA"/>
</dbReference>
<name>A0A838L7N1_9SPHN</name>
<organism evidence="1 2">
    <name type="scientific">Sphingomonas chungangi</name>
    <dbReference type="NCBI Taxonomy" id="2683589"/>
    <lineage>
        <taxon>Bacteria</taxon>
        <taxon>Pseudomonadati</taxon>
        <taxon>Pseudomonadota</taxon>
        <taxon>Alphaproteobacteria</taxon>
        <taxon>Sphingomonadales</taxon>
        <taxon>Sphingomonadaceae</taxon>
        <taxon>Sphingomonas</taxon>
    </lineage>
</organism>
<keyword evidence="2" id="KW-1185">Reference proteome</keyword>
<protein>
    <submittedName>
        <fullName evidence="1">Uncharacterized protein</fullName>
    </submittedName>
</protein>
<reference evidence="1 2" key="1">
    <citation type="submission" date="2020-07" db="EMBL/GenBank/DDBJ databases">
        <authorList>
            <person name="Sun Q."/>
        </authorList>
    </citation>
    <scope>NUCLEOTIDE SEQUENCE [LARGE SCALE GENOMIC DNA]</scope>
    <source>
        <strain evidence="1 2">CGMCC 1.13654</strain>
    </source>
</reference>
<dbReference type="AlphaFoldDB" id="A0A838L7N1"/>